<evidence type="ECO:0000313" key="13">
    <source>
        <dbReference type="Proteomes" id="UP000366872"/>
    </source>
</evidence>
<dbReference type="NCBIfam" id="TIGR00745">
    <property type="entry name" value="apbA_panE"/>
    <property type="match status" value="1"/>
</dbReference>
<name>A0A6C2U154_PONDE</name>
<dbReference type="EC" id="1.1.1.169" evidence="3 9"/>
<proteinExistence type="inferred from homology"/>
<feature type="domain" description="Ketopantoate reductase N-terminal" evidence="10">
    <location>
        <begin position="8"/>
        <end position="154"/>
    </location>
</feature>
<dbReference type="GO" id="GO:0008677">
    <property type="term" value="F:2-dehydropantoate 2-reductase activity"/>
    <property type="evidence" value="ECO:0007669"/>
    <property type="project" value="UniProtKB-EC"/>
</dbReference>
<evidence type="ECO:0000256" key="1">
    <source>
        <dbReference type="ARBA" id="ARBA00004994"/>
    </source>
</evidence>
<accession>A0A6C2U154</accession>
<dbReference type="Gene3D" id="1.10.1040.10">
    <property type="entry name" value="N-(1-d-carboxylethyl)-l-norvaline Dehydrogenase, domain 2"/>
    <property type="match status" value="1"/>
</dbReference>
<evidence type="ECO:0000259" key="11">
    <source>
        <dbReference type="Pfam" id="PF08546"/>
    </source>
</evidence>
<feature type="domain" description="Ketopantoate reductase C-terminal" evidence="11">
    <location>
        <begin position="186"/>
        <end position="304"/>
    </location>
</feature>
<dbReference type="InterPro" id="IPR003710">
    <property type="entry name" value="ApbA"/>
</dbReference>
<dbReference type="InterPro" id="IPR013332">
    <property type="entry name" value="KPR_N"/>
</dbReference>
<dbReference type="Pfam" id="PF02558">
    <property type="entry name" value="ApbA"/>
    <property type="match status" value="1"/>
</dbReference>
<keyword evidence="6 9" id="KW-0560">Oxidoreductase</keyword>
<comment type="similarity">
    <text evidence="2 9">Belongs to the ketopantoate reductase family.</text>
</comment>
<dbReference type="InterPro" id="IPR008927">
    <property type="entry name" value="6-PGluconate_DH-like_C_sf"/>
</dbReference>
<evidence type="ECO:0000256" key="4">
    <source>
        <dbReference type="ARBA" id="ARBA00019465"/>
    </source>
</evidence>
<evidence type="ECO:0000259" key="10">
    <source>
        <dbReference type="Pfam" id="PF02558"/>
    </source>
</evidence>
<dbReference type="SUPFAM" id="SSF48179">
    <property type="entry name" value="6-phosphogluconate dehydrogenase C-terminal domain-like"/>
    <property type="match status" value="1"/>
</dbReference>
<reference evidence="12 13" key="1">
    <citation type="submission" date="2019-04" db="EMBL/GenBank/DDBJ databases">
        <authorList>
            <person name="Van Vliet M D."/>
        </authorList>
    </citation>
    <scope>NUCLEOTIDE SEQUENCE [LARGE SCALE GENOMIC DNA]</scope>
    <source>
        <strain evidence="12 13">F1</strain>
    </source>
</reference>
<dbReference type="GO" id="GO:0015940">
    <property type="term" value="P:pantothenate biosynthetic process"/>
    <property type="evidence" value="ECO:0007669"/>
    <property type="project" value="UniProtKB-UniPathway"/>
</dbReference>
<gene>
    <name evidence="12" type="ORF">PDESU_02265</name>
</gene>
<dbReference type="GO" id="GO:0005737">
    <property type="term" value="C:cytoplasm"/>
    <property type="evidence" value="ECO:0007669"/>
    <property type="project" value="TreeGrafter"/>
</dbReference>
<dbReference type="PANTHER" id="PTHR21708:SF26">
    <property type="entry name" value="2-DEHYDROPANTOATE 2-REDUCTASE"/>
    <property type="match status" value="1"/>
</dbReference>
<evidence type="ECO:0000256" key="9">
    <source>
        <dbReference type="RuleBase" id="RU362068"/>
    </source>
</evidence>
<comment type="function">
    <text evidence="9">Catalyzes the NADPH-dependent reduction of ketopantoate into pantoic acid.</text>
</comment>
<dbReference type="SUPFAM" id="SSF51735">
    <property type="entry name" value="NAD(P)-binding Rossmann-fold domains"/>
    <property type="match status" value="1"/>
</dbReference>
<evidence type="ECO:0000313" key="12">
    <source>
        <dbReference type="EMBL" id="VGO13708.1"/>
    </source>
</evidence>
<dbReference type="Gene3D" id="3.40.50.720">
    <property type="entry name" value="NAD(P)-binding Rossmann-like Domain"/>
    <property type="match status" value="1"/>
</dbReference>
<keyword evidence="9" id="KW-0566">Pantothenate biosynthesis</keyword>
<dbReference type="Proteomes" id="UP000366872">
    <property type="component" value="Unassembled WGS sequence"/>
</dbReference>
<dbReference type="Pfam" id="PF08546">
    <property type="entry name" value="ApbA_C"/>
    <property type="match status" value="1"/>
</dbReference>
<dbReference type="UniPathway" id="UPA00028">
    <property type="reaction ID" value="UER00004"/>
</dbReference>
<dbReference type="FunFam" id="1.10.1040.10:FF:000017">
    <property type="entry name" value="2-dehydropantoate 2-reductase"/>
    <property type="match status" value="1"/>
</dbReference>
<dbReference type="InterPro" id="IPR036291">
    <property type="entry name" value="NAD(P)-bd_dom_sf"/>
</dbReference>
<comment type="catalytic activity">
    <reaction evidence="8 9">
        <text>(R)-pantoate + NADP(+) = 2-dehydropantoate + NADPH + H(+)</text>
        <dbReference type="Rhea" id="RHEA:16233"/>
        <dbReference type="ChEBI" id="CHEBI:11561"/>
        <dbReference type="ChEBI" id="CHEBI:15378"/>
        <dbReference type="ChEBI" id="CHEBI:15980"/>
        <dbReference type="ChEBI" id="CHEBI:57783"/>
        <dbReference type="ChEBI" id="CHEBI:58349"/>
        <dbReference type="EC" id="1.1.1.169"/>
    </reaction>
</comment>
<evidence type="ECO:0000256" key="5">
    <source>
        <dbReference type="ARBA" id="ARBA00022857"/>
    </source>
</evidence>
<evidence type="ECO:0000256" key="3">
    <source>
        <dbReference type="ARBA" id="ARBA00013014"/>
    </source>
</evidence>
<protein>
    <recommendedName>
        <fullName evidence="4 9">2-dehydropantoate 2-reductase</fullName>
        <ecNumber evidence="3 9">1.1.1.169</ecNumber>
    </recommendedName>
    <alternativeName>
        <fullName evidence="7 9">Ketopantoate reductase</fullName>
    </alternativeName>
</protein>
<dbReference type="RefSeq" id="WP_136079255.1">
    <property type="nucleotide sequence ID" value="NZ_CAAHFG010000001.1"/>
</dbReference>
<dbReference type="EMBL" id="CAAHFG010000001">
    <property type="protein sequence ID" value="VGO13708.1"/>
    <property type="molecule type" value="Genomic_DNA"/>
</dbReference>
<evidence type="ECO:0000256" key="7">
    <source>
        <dbReference type="ARBA" id="ARBA00032024"/>
    </source>
</evidence>
<evidence type="ECO:0000256" key="8">
    <source>
        <dbReference type="ARBA" id="ARBA00048793"/>
    </source>
</evidence>
<dbReference type="InterPro" id="IPR013752">
    <property type="entry name" value="KPA_reductase"/>
</dbReference>
<organism evidence="12 13">
    <name type="scientific">Pontiella desulfatans</name>
    <dbReference type="NCBI Taxonomy" id="2750659"/>
    <lineage>
        <taxon>Bacteria</taxon>
        <taxon>Pseudomonadati</taxon>
        <taxon>Kiritimatiellota</taxon>
        <taxon>Kiritimatiellia</taxon>
        <taxon>Kiritimatiellales</taxon>
        <taxon>Pontiellaceae</taxon>
        <taxon>Pontiella</taxon>
    </lineage>
</organism>
<evidence type="ECO:0000256" key="2">
    <source>
        <dbReference type="ARBA" id="ARBA00007870"/>
    </source>
</evidence>
<evidence type="ECO:0000256" key="6">
    <source>
        <dbReference type="ARBA" id="ARBA00023002"/>
    </source>
</evidence>
<dbReference type="InterPro" id="IPR013328">
    <property type="entry name" value="6PGD_dom2"/>
</dbReference>
<keyword evidence="13" id="KW-1185">Reference proteome</keyword>
<dbReference type="NCBIfam" id="NF004887">
    <property type="entry name" value="PRK06249.1"/>
    <property type="match status" value="1"/>
</dbReference>
<dbReference type="AlphaFoldDB" id="A0A6C2U154"/>
<dbReference type="PANTHER" id="PTHR21708">
    <property type="entry name" value="PROBABLE 2-DEHYDROPANTOATE 2-REDUCTASE"/>
    <property type="match status" value="1"/>
</dbReference>
<comment type="pathway">
    <text evidence="1 9">Cofactor biosynthesis; (R)-pantothenate biosynthesis; (R)-pantoate from 3-methyl-2-oxobutanoate: step 2/2.</text>
</comment>
<sequence>MRDENHFSIVGTGAVGGYYGGLLQKAGFDVHFLLNSDYDHVRKHGLAIDSPNGNFELAPVNAYDDPRNMPRCDVVVVALKTTANAVLPSILPHLAKDDGIVLTLQNGLGSEEEIAEIVGPDKVIGGLCFLCSNKVAPGHIRHLDYGLITLGEYRKDGSAGGITPRLEKLGGNLQAAGIPIRLVDDLALARWKKLVWNIPFNGLSVVRNELTNELIANPETRALCETLMNEVAAGAKACARPIDPAFMEKMIADTERMEPYAPSMKLDFDRGNPMEIESIYGNPIRAARAADVAMPETEKLYRQLLASHLAI</sequence>
<dbReference type="InterPro" id="IPR051402">
    <property type="entry name" value="KPR-Related"/>
</dbReference>
<keyword evidence="5 9" id="KW-0521">NADP</keyword>